<feature type="region of interest" description="Disordered" evidence="1">
    <location>
        <begin position="1"/>
        <end position="23"/>
    </location>
</feature>
<dbReference type="Proteomes" id="UP001160334">
    <property type="component" value="Unassembled WGS sequence"/>
</dbReference>
<gene>
    <name evidence="2" type="ORF">M2280_002040</name>
</gene>
<protein>
    <submittedName>
        <fullName evidence="2">Alternate signal-mediated exported protein</fullName>
    </submittedName>
</protein>
<reference evidence="2 3" key="1">
    <citation type="submission" date="2023-04" db="EMBL/GenBank/DDBJ databases">
        <title>Forest soil microbial communities from Buena Vista Peninsula, Colon Province, Panama.</title>
        <authorList>
            <person name="Bouskill N."/>
        </authorList>
    </citation>
    <scope>NUCLEOTIDE SEQUENCE [LARGE SCALE GENOMIC DNA]</scope>
    <source>
        <strain evidence="2 3">CFH S0262</strain>
    </source>
</reference>
<accession>A0ABT6M941</accession>
<evidence type="ECO:0000313" key="2">
    <source>
        <dbReference type="EMBL" id="MDH6280827.1"/>
    </source>
</evidence>
<dbReference type="NCBIfam" id="TIGR04089">
    <property type="entry name" value="exp_by_SipW_III"/>
    <property type="match status" value="1"/>
</dbReference>
<dbReference type="InterPro" id="IPR024006">
    <property type="entry name" value="Alt_signal_exp_actinobact"/>
</dbReference>
<proteinExistence type="predicted"/>
<keyword evidence="3" id="KW-1185">Reference proteome</keyword>
<evidence type="ECO:0000256" key="1">
    <source>
        <dbReference type="SAM" id="MobiDB-lite"/>
    </source>
</evidence>
<name>A0ABT6M941_9NOCA</name>
<comment type="caution">
    <text evidence="2">The sequence shown here is derived from an EMBL/GenBank/DDBJ whole genome shotgun (WGS) entry which is preliminary data.</text>
</comment>
<dbReference type="EMBL" id="JARXVC010000004">
    <property type="protein sequence ID" value="MDH6280827.1"/>
    <property type="molecule type" value="Genomic_DNA"/>
</dbReference>
<organism evidence="2 3">
    <name type="scientific">Prescottella agglutinans</name>
    <dbReference type="NCBI Taxonomy" id="1644129"/>
    <lineage>
        <taxon>Bacteria</taxon>
        <taxon>Bacillati</taxon>
        <taxon>Actinomycetota</taxon>
        <taxon>Actinomycetes</taxon>
        <taxon>Mycobacteriales</taxon>
        <taxon>Nocardiaceae</taxon>
        <taxon>Prescottella</taxon>
    </lineage>
</organism>
<evidence type="ECO:0000313" key="3">
    <source>
        <dbReference type="Proteomes" id="UP001160334"/>
    </source>
</evidence>
<sequence length="191" mass="19216">MTTHHSCSDPARGARRNENTRMNKTTKGAIAAGSAALLLAGGAGSFALWNAQADLNAGSINSGTLTLTTQGTPGWSDSHGPVTTWSSFKAVPGDVLTYKADVKIGATGNNLKAALTVDPASITGDAALKAALGTPVVTAKIGGNTVSTITSDNDGNVVNVEVAFTFSGAADNTTQNVSASLSSLALKLQQQ</sequence>